<dbReference type="RefSeq" id="WP_369343436.1">
    <property type="nucleotide sequence ID" value="NZ_CP129674.1"/>
</dbReference>
<evidence type="ECO:0000256" key="2">
    <source>
        <dbReference type="SAM" id="MobiDB-lite"/>
    </source>
</evidence>
<dbReference type="Gene3D" id="3.40.30.10">
    <property type="entry name" value="Glutaredoxin"/>
    <property type="match status" value="1"/>
</dbReference>
<dbReference type="SUPFAM" id="SSF52833">
    <property type="entry name" value="Thioredoxin-like"/>
    <property type="match status" value="1"/>
</dbReference>
<dbReference type="Pfam" id="PF03960">
    <property type="entry name" value="ArsC"/>
    <property type="match status" value="1"/>
</dbReference>
<dbReference type="NCBIfam" id="TIGR01617">
    <property type="entry name" value="arsC_related"/>
    <property type="match status" value="1"/>
</dbReference>
<accession>A0AB39U4F1</accession>
<dbReference type="EMBL" id="CP129674">
    <property type="protein sequence ID" value="XDS43842.1"/>
    <property type="molecule type" value="Genomic_DNA"/>
</dbReference>
<feature type="compositionally biased region" description="Polar residues" evidence="2">
    <location>
        <begin position="1"/>
        <end position="10"/>
    </location>
</feature>
<sequence length="150" mass="17010">MNRVTESIHTSSEDHSEHPTEQVNDSGTDKAQEAIEFVCYTPCSTCAKARVWLNDHDIPFNERDIKGDNPSASELKSWWEISGLPLKRFFNTSGQAYRSLNMKDRLPRMSSEEALEVLASNGMLVKRPIVVSANNILVGFRPEQWQDTLL</sequence>
<gene>
    <name evidence="3" type="ORF">QN215_05995</name>
</gene>
<dbReference type="PROSITE" id="PS51353">
    <property type="entry name" value="ARSC"/>
    <property type="match status" value="1"/>
</dbReference>
<dbReference type="InterPro" id="IPR006660">
    <property type="entry name" value="Arsenate_reductase-like"/>
</dbReference>
<dbReference type="PANTHER" id="PTHR30041">
    <property type="entry name" value="ARSENATE REDUCTASE"/>
    <property type="match status" value="1"/>
</dbReference>
<dbReference type="InterPro" id="IPR006504">
    <property type="entry name" value="Tscrpt_reg_Spx/MgsR"/>
</dbReference>
<comment type="similarity">
    <text evidence="1">Belongs to the ArsC family.</text>
</comment>
<dbReference type="CDD" id="cd03036">
    <property type="entry name" value="ArsC_like"/>
    <property type="match status" value="1"/>
</dbReference>
<dbReference type="InterPro" id="IPR036249">
    <property type="entry name" value="Thioredoxin-like_sf"/>
</dbReference>
<protein>
    <submittedName>
        <fullName evidence="3">Arsenate reductase family protein</fullName>
    </submittedName>
</protein>
<proteinExistence type="inferred from homology"/>
<evidence type="ECO:0000313" key="3">
    <source>
        <dbReference type="EMBL" id="XDS43842.1"/>
    </source>
</evidence>
<organism evidence="3">
    <name type="scientific">Bifidobacterium aquikefiricola</name>
    <dbReference type="NCBI Taxonomy" id="3059038"/>
    <lineage>
        <taxon>Bacteria</taxon>
        <taxon>Bacillati</taxon>
        <taxon>Actinomycetota</taxon>
        <taxon>Actinomycetes</taxon>
        <taxon>Bifidobacteriales</taxon>
        <taxon>Bifidobacteriaceae</taxon>
        <taxon>Bifidobacterium</taxon>
    </lineage>
</organism>
<feature type="region of interest" description="Disordered" evidence="2">
    <location>
        <begin position="1"/>
        <end position="28"/>
    </location>
</feature>
<dbReference type="AlphaFoldDB" id="A0AB39U4F1"/>
<reference evidence="3" key="1">
    <citation type="submission" date="2023-07" db="EMBL/GenBank/DDBJ databases">
        <title>Bifidobacterium aquikefiriaerophilum sp. nov. and Bifidobacterium eccum sp. nov., isolated from water kefir.</title>
        <authorList>
            <person name="Breselge S."/>
            <person name="Bellassi P."/>
            <person name="Barcenilla C."/>
            <person name="Alvarez-Ordonez A."/>
            <person name="Morelli L."/>
            <person name="Cotter P.D."/>
        </authorList>
    </citation>
    <scope>NUCLEOTIDE SEQUENCE</scope>
    <source>
        <strain evidence="3">WK041_4_12</strain>
    </source>
</reference>
<dbReference type="PANTHER" id="PTHR30041:SF8">
    <property type="entry name" value="PROTEIN YFFB"/>
    <property type="match status" value="1"/>
</dbReference>
<evidence type="ECO:0000256" key="1">
    <source>
        <dbReference type="PROSITE-ProRule" id="PRU01282"/>
    </source>
</evidence>
<dbReference type="KEGG" id="baqk:QN215_05995"/>
<name>A0AB39U4F1_9BIFI</name>
<feature type="compositionally biased region" description="Basic and acidic residues" evidence="2">
    <location>
        <begin position="11"/>
        <end position="20"/>
    </location>
</feature>